<gene>
    <name evidence="2" type="ORF">A6R73_03940</name>
</gene>
<dbReference type="EMBL" id="LWSU01000235">
    <property type="protein sequence ID" value="OAX54328.1"/>
    <property type="molecule type" value="Genomic_DNA"/>
</dbReference>
<dbReference type="AlphaFoldDB" id="A0A199P0A7"/>
<accession>A0A199P0A7</accession>
<sequence>MNATHTDPLPAVGHTYRVDFGGGNAFEISFGEDAKMTFTKLQEPNKGTVESIRYTHRKLRDGLYLVYWQEQDGTNVVHVEDFVLGRVHTNISFADRTSYHGVSALERIR</sequence>
<dbReference type="Proteomes" id="UP000093858">
    <property type="component" value="Unassembled WGS sequence"/>
</dbReference>
<dbReference type="RefSeq" id="WP_064540774.1">
    <property type="nucleotide sequence ID" value="NZ_LWSU01000235.1"/>
</dbReference>
<name>A0A199P0A7_9XANT</name>
<protein>
    <recommendedName>
        <fullName evidence="1">MoaF-like domain-containing protein</fullName>
    </recommendedName>
</protein>
<dbReference type="InterPro" id="IPR053892">
    <property type="entry name" value="MoaF-like"/>
</dbReference>
<dbReference type="Gene3D" id="2.40.128.20">
    <property type="match status" value="1"/>
</dbReference>
<dbReference type="Pfam" id="PF22036">
    <property type="entry name" value="MoaF_like"/>
    <property type="match status" value="1"/>
</dbReference>
<evidence type="ECO:0000259" key="1">
    <source>
        <dbReference type="Pfam" id="PF22036"/>
    </source>
</evidence>
<dbReference type="InterPro" id="IPR012674">
    <property type="entry name" value="Calycin"/>
</dbReference>
<evidence type="ECO:0000313" key="3">
    <source>
        <dbReference type="Proteomes" id="UP000093858"/>
    </source>
</evidence>
<comment type="caution">
    <text evidence="2">The sequence shown here is derived from an EMBL/GenBank/DDBJ whole genome shotgun (WGS) entry which is preliminary data.</text>
</comment>
<proteinExistence type="predicted"/>
<organism evidence="2 3">
    <name type="scientific">Xanthomonas graminis pv. poae</name>
    <dbReference type="NCBI Taxonomy" id="227946"/>
    <lineage>
        <taxon>Bacteria</taxon>
        <taxon>Pseudomonadati</taxon>
        <taxon>Pseudomonadota</taxon>
        <taxon>Gammaproteobacteria</taxon>
        <taxon>Lysobacterales</taxon>
        <taxon>Lysobacteraceae</taxon>
        <taxon>Xanthomonas</taxon>
        <taxon>Xanthomonas translucens group</taxon>
        <taxon>Xanthomonas graminis</taxon>
    </lineage>
</organism>
<reference evidence="2 3" key="1">
    <citation type="submission" date="2016-04" db="EMBL/GenBank/DDBJ databases">
        <title>Xanthomonas translucens phylogeny.</title>
        <authorList>
            <person name="Langlois P."/>
        </authorList>
    </citation>
    <scope>NUCLEOTIDE SEQUENCE [LARGE SCALE GENOMIC DNA]</scope>
    <source>
        <strain evidence="2 3">B99</strain>
    </source>
</reference>
<feature type="domain" description="MoaF-like" evidence="1">
    <location>
        <begin position="12"/>
        <end position="100"/>
    </location>
</feature>
<evidence type="ECO:0000313" key="2">
    <source>
        <dbReference type="EMBL" id="OAX54328.1"/>
    </source>
</evidence>